<feature type="domain" description="Ketoreductase (KR)" evidence="1">
    <location>
        <begin position="27"/>
        <end position="93"/>
    </location>
</feature>
<dbReference type="RefSeq" id="XP_031936194.1">
    <property type="nucleotide sequence ID" value="XM_032088223.1"/>
</dbReference>
<dbReference type="InterPro" id="IPR050091">
    <property type="entry name" value="PKS_NRPS_Biosynth_Enz"/>
</dbReference>
<dbReference type="PANTHER" id="PTHR43775">
    <property type="entry name" value="FATTY ACID SYNTHASE"/>
    <property type="match status" value="1"/>
</dbReference>
<dbReference type="GO" id="GO:0004312">
    <property type="term" value="F:fatty acid synthase activity"/>
    <property type="evidence" value="ECO:0007669"/>
    <property type="project" value="TreeGrafter"/>
</dbReference>
<dbReference type="Proteomes" id="UP000325579">
    <property type="component" value="Unassembled WGS sequence"/>
</dbReference>
<dbReference type="InterPro" id="IPR013968">
    <property type="entry name" value="PKS_KR"/>
</dbReference>
<dbReference type="PANTHER" id="PTHR43775:SF29">
    <property type="entry name" value="ASPERFURANONE POLYKETIDE SYNTHASE AFOG-RELATED"/>
    <property type="match status" value="1"/>
</dbReference>
<dbReference type="GO" id="GO:0006633">
    <property type="term" value="P:fatty acid biosynthetic process"/>
    <property type="evidence" value="ECO:0007669"/>
    <property type="project" value="TreeGrafter"/>
</dbReference>
<accession>A0A5N6HL14</accession>
<name>A0A5N7CXG0_9EURO</name>
<dbReference type="GO" id="GO:0044550">
    <property type="term" value="P:secondary metabolite biosynthetic process"/>
    <property type="evidence" value="ECO:0007669"/>
    <property type="project" value="TreeGrafter"/>
</dbReference>
<evidence type="ECO:0000259" key="1">
    <source>
        <dbReference type="Pfam" id="PF08659"/>
    </source>
</evidence>
<dbReference type="OrthoDB" id="329835at2759"/>
<dbReference type="Gene3D" id="3.40.50.720">
    <property type="entry name" value="NAD(P)-binding Rossmann-like Domain"/>
    <property type="match status" value="1"/>
</dbReference>
<dbReference type="SUPFAM" id="SSF51735">
    <property type="entry name" value="NAD(P)-binding Rossmann-fold domains"/>
    <property type="match status" value="1"/>
</dbReference>
<reference evidence="2 3" key="1">
    <citation type="submission" date="2019-04" db="EMBL/GenBank/DDBJ databases">
        <authorList>
            <consortium name="DOE Joint Genome Institute"/>
            <person name="Mondo S."/>
            <person name="Kjaerbolling I."/>
            <person name="Vesth T."/>
            <person name="Frisvad J.C."/>
            <person name="Nybo J.L."/>
            <person name="Theobald S."/>
            <person name="Kildgaard S."/>
            <person name="Isbrandt T."/>
            <person name="Kuo A."/>
            <person name="Sato A."/>
            <person name="Lyhne E.K."/>
            <person name="Kogle M.E."/>
            <person name="Wiebenga A."/>
            <person name="Kun R.S."/>
            <person name="Lubbers R.J."/>
            <person name="Makela M.R."/>
            <person name="Barry K."/>
            <person name="Chovatia M."/>
            <person name="Clum A."/>
            <person name="Daum C."/>
            <person name="Haridas S."/>
            <person name="He G."/>
            <person name="LaButti K."/>
            <person name="Lipzen A."/>
            <person name="Riley R."/>
            <person name="Salamov A."/>
            <person name="Simmons B.A."/>
            <person name="Magnuson J.K."/>
            <person name="Henrissat B."/>
            <person name="Mortensen U.H."/>
            <person name="Larsen T.O."/>
            <person name="Devries R.P."/>
            <person name="Grigoriev I.V."/>
            <person name="Machida M."/>
            <person name="Baker S.E."/>
            <person name="Andersen M.R."/>
            <person name="Cantor M.N."/>
            <person name="Hua S.X."/>
        </authorList>
    </citation>
    <scope>NUCLEOTIDE SEQUENCE [LARGE SCALE GENOMIC DNA]</scope>
    <source>
        <strain evidence="2 3">CBS 119388</strain>
    </source>
</reference>
<dbReference type="GeneID" id="43672914"/>
<gene>
    <name evidence="2" type="ORF">BDV37DRAFT_288107</name>
</gene>
<dbReference type="Pfam" id="PF08659">
    <property type="entry name" value="KR"/>
    <property type="match status" value="1"/>
</dbReference>
<accession>A0A5N7CXG0</accession>
<sequence>MSPIKWRFVRQWSLETPFSRVQPIGCLKSYVNGMWDLHHHLLSRLDSLVILSSFASVASSPGQSNYTAGNTFHDELAKYRLRQRENAVSLDFTSRYHILVSQEKPLTFLHSYHHGATAILFHLVTYSKDGKPPSTRRTLRHMFQAEVNPKATGIQTVNASVRARKLQV</sequence>
<dbReference type="AlphaFoldDB" id="A0A5N7CXG0"/>
<dbReference type="EMBL" id="ML736846">
    <property type="protein sequence ID" value="KAE8398875.1"/>
    <property type="molecule type" value="Genomic_DNA"/>
</dbReference>
<evidence type="ECO:0000313" key="2">
    <source>
        <dbReference type="EMBL" id="KAE8398875.1"/>
    </source>
</evidence>
<dbReference type="InterPro" id="IPR036291">
    <property type="entry name" value="NAD(P)-bd_dom_sf"/>
</dbReference>
<keyword evidence="3" id="KW-1185">Reference proteome</keyword>
<evidence type="ECO:0000313" key="3">
    <source>
        <dbReference type="Proteomes" id="UP000325579"/>
    </source>
</evidence>
<proteinExistence type="predicted"/>
<protein>
    <submittedName>
        <fullName evidence="2">KR domain-containing protein</fullName>
    </submittedName>
</protein>
<organism evidence="2 3">
    <name type="scientific">Aspergillus pseudonomiae</name>
    <dbReference type="NCBI Taxonomy" id="1506151"/>
    <lineage>
        <taxon>Eukaryota</taxon>
        <taxon>Fungi</taxon>
        <taxon>Dikarya</taxon>
        <taxon>Ascomycota</taxon>
        <taxon>Pezizomycotina</taxon>
        <taxon>Eurotiomycetes</taxon>
        <taxon>Eurotiomycetidae</taxon>
        <taxon>Eurotiales</taxon>
        <taxon>Aspergillaceae</taxon>
        <taxon>Aspergillus</taxon>
        <taxon>Aspergillus subgen. Circumdati</taxon>
    </lineage>
</organism>